<feature type="compositionally biased region" description="Polar residues" evidence="1">
    <location>
        <begin position="243"/>
        <end position="255"/>
    </location>
</feature>
<comment type="caution">
    <text evidence="2">The sequence shown here is derived from an EMBL/GenBank/DDBJ whole genome shotgun (WGS) entry which is preliminary data.</text>
</comment>
<feature type="region of interest" description="Disordered" evidence="1">
    <location>
        <begin position="141"/>
        <end position="270"/>
    </location>
</feature>
<feature type="region of interest" description="Disordered" evidence="1">
    <location>
        <begin position="620"/>
        <end position="656"/>
    </location>
</feature>
<feature type="compositionally biased region" description="Polar residues" evidence="1">
    <location>
        <begin position="9"/>
        <end position="18"/>
    </location>
</feature>
<organism evidence="2 3">
    <name type="scientific">Cladonia borealis</name>
    <dbReference type="NCBI Taxonomy" id="184061"/>
    <lineage>
        <taxon>Eukaryota</taxon>
        <taxon>Fungi</taxon>
        <taxon>Dikarya</taxon>
        <taxon>Ascomycota</taxon>
        <taxon>Pezizomycotina</taxon>
        <taxon>Lecanoromycetes</taxon>
        <taxon>OSLEUM clade</taxon>
        <taxon>Lecanoromycetidae</taxon>
        <taxon>Lecanorales</taxon>
        <taxon>Lecanorineae</taxon>
        <taxon>Cladoniaceae</taxon>
        <taxon>Cladonia</taxon>
    </lineage>
</organism>
<evidence type="ECO:0000256" key="1">
    <source>
        <dbReference type="SAM" id="MobiDB-lite"/>
    </source>
</evidence>
<feature type="region of interest" description="Disordered" evidence="1">
    <location>
        <begin position="1"/>
        <end position="122"/>
    </location>
</feature>
<evidence type="ECO:0000313" key="2">
    <source>
        <dbReference type="EMBL" id="KAK0508770.1"/>
    </source>
</evidence>
<reference evidence="2" key="1">
    <citation type="submission" date="2023-03" db="EMBL/GenBank/DDBJ databases">
        <title>Complete genome of Cladonia borealis.</title>
        <authorList>
            <person name="Park H."/>
        </authorList>
    </citation>
    <scope>NUCLEOTIDE SEQUENCE</scope>
    <source>
        <strain evidence="2">ANT050790</strain>
    </source>
</reference>
<gene>
    <name evidence="2" type="ORF">JMJ35_009046</name>
</gene>
<sequence>MAPLLGPSMTPSPSFRKTTPNRRIVPAIPRSFERKPKEQSPTPVVPPEIPQPNGSPVIDKQDEPPTEEVSVLPAQTSHSVTQPETVAGANAEIEDLQSRDTLPSENERSHEESEVTVETRVLSPGITQDFGIERHGFKLPPPFYPKKSPPTVISTDLTPADEPSNVLQETPQSVDEGALQQEVPTKRMSLRGSAPSFHAHPTPPSDTITSPTASSAKSFPATQSISFHPQPTPPADTTPSPTHSYQGSNHAQSLAFSPPPPTSSHNASSPAHSIYQGYVFGPSPYEYSPEIPATRQPSGYARPENETQVPVKQHDTVGSPYYSQHPAFSLLGSQPPLTPSATPFSNMPQQSNYMNGYLPPESMGFTYASPVLEQQPQNGYVGQNTLHSHGLSSSNGEHAYNGLSISQTKMYQSHIWPTATLNDSQASPVNAPSSQAPLVAHLLRNFNLPVYADCRFVLTHKEERFGLTQWYLSSLLLAQSTKLRDLLQASPTGTDGRKLIQLNLTDRFVTPRSMEAVLHICYGESPHVFSGVNPQDPFSRTRAEALTPSMTDTLSYAAAGFLLKMDSVVLRGLDIASKILSWENLEKALSFGLESEIERGRSASASVIPAYRPRIPVEGENSSSCAYTSLPSQETPTTDKSNVPTSSSSASGDYHPPQPQSAFDLLMRCLRFLTDSFPVSWSLDVSARPLADVDRLPITAESQSPLSKSRLCTIQFGDRPSEATAKSTDRNLLVSTILLSLPHIWLDYMLKSVGEPIRREITSIVKERERRRSIVLRSQSVSLEQRVAAKDYEWAEAGYEESVQISDDGEVRLSRRYTGIARDTADESTATKV</sequence>
<feature type="compositionally biased region" description="Low complexity" evidence="1">
    <location>
        <begin position="205"/>
        <end position="215"/>
    </location>
</feature>
<evidence type="ECO:0000313" key="3">
    <source>
        <dbReference type="Proteomes" id="UP001166286"/>
    </source>
</evidence>
<proteinExistence type="predicted"/>
<protein>
    <submittedName>
        <fullName evidence="2">Uncharacterized protein</fullName>
    </submittedName>
</protein>
<name>A0AA39V6T4_9LECA</name>
<accession>A0AA39V6T4</accession>
<feature type="compositionally biased region" description="Polar residues" evidence="1">
    <location>
        <begin position="620"/>
        <end position="651"/>
    </location>
</feature>
<dbReference type="AlphaFoldDB" id="A0AA39V6T4"/>
<keyword evidence="3" id="KW-1185">Reference proteome</keyword>
<feature type="compositionally biased region" description="Polar residues" evidence="1">
    <location>
        <begin position="73"/>
        <end position="84"/>
    </location>
</feature>
<feature type="compositionally biased region" description="Polar residues" evidence="1">
    <location>
        <begin position="216"/>
        <end position="227"/>
    </location>
</feature>
<dbReference type="EMBL" id="JAFEKC020000020">
    <property type="protein sequence ID" value="KAK0508770.1"/>
    <property type="molecule type" value="Genomic_DNA"/>
</dbReference>
<dbReference type="Proteomes" id="UP001166286">
    <property type="component" value="Unassembled WGS sequence"/>
</dbReference>